<evidence type="ECO:0000259" key="7">
    <source>
        <dbReference type="Pfam" id="PF08340"/>
    </source>
</evidence>
<reference evidence="8 9" key="1">
    <citation type="journal article" date="2019" name="Gut">
        <title>Antibiotics-induced monodominance of a novel gut bacterial order.</title>
        <authorList>
            <person name="Hildebrand F."/>
            <person name="Moitinho-Silva L."/>
            <person name="Blasche S."/>
            <person name="Jahn M.T."/>
            <person name="Gossmann T.I."/>
            <person name="Heuerta-Cepas J."/>
            <person name="Hercog R."/>
            <person name="Luetge M."/>
            <person name="Bahram M."/>
            <person name="Pryszlak A."/>
            <person name="Alves R.J."/>
            <person name="Waszak S.M."/>
            <person name="Zhu A."/>
            <person name="Ye L."/>
            <person name="Costea P.I."/>
            <person name="Aalvink S."/>
            <person name="Belzer C."/>
            <person name="Forslund S.K."/>
            <person name="Sunagawa S."/>
            <person name="Hentschel U."/>
            <person name="Merten C."/>
            <person name="Patil K.R."/>
            <person name="Benes V."/>
            <person name="Bork P."/>
        </authorList>
    </citation>
    <scope>NUCLEOTIDE SEQUENCE [LARGE SCALE GENOMIC DNA]</scope>
    <source>
        <strain evidence="8 9">HDS1380</strain>
    </source>
</reference>
<comment type="cofactor">
    <cofactor evidence="1">
        <name>a divalent metal cation</name>
        <dbReference type="ChEBI" id="CHEBI:60240"/>
    </cofactor>
</comment>
<evidence type="ECO:0000256" key="2">
    <source>
        <dbReference type="ARBA" id="ARBA00022722"/>
    </source>
</evidence>
<dbReference type="NCBIfam" id="TIGR00255">
    <property type="entry name" value="YicC/YloC family endoribonuclease"/>
    <property type="match status" value="1"/>
</dbReference>
<sequence length="291" mass="32840">MFSMTGFGKGEYKADGIEISVEVKTVNNRYLDVAIKSPKIFNAYEEIIRSAVRERITRGHLDVFVNYIDKRERPKSLYVDAGAASGYCAAAKKLKDLFPGLADDFTLTALMRSPDVVRQEETQGADEALLNALQAALCKALDNLNAMRKKEGEKLSDDMLSRMDAVEKLVDEISARAPLVAAQYKSKLEERMKEILNGAAYDEARLLTEVAVFTDKANIDEELTRLRSHIAQFRNICREERVGRKLDFLVQEFNRECNTVCSKSNDLKVTDCGLALKNEIEKIREQVQNVE</sequence>
<organism evidence="8 9">
    <name type="scientific">Candidatus Borkfalkia ceftriaxoniphila</name>
    <dbReference type="NCBI Taxonomy" id="2508949"/>
    <lineage>
        <taxon>Bacteria</taxon>
        <taxon>Bacillati</taxon>
        <taxon>Bacillota</taxon>
        <taxon>Clostridia</taxon>
        <taxon>Christensenellales</taxon>
        <taxon>Christensenellaceae</taxon>
        <taxon>Candidatus Borkfalkia</taxon>
    </lineage>
</organism>
<dbReference type="AlphaFoldDB" id="A0A4Q2KD78"/>
<proteinExistence type="inferred from homology"/>
<dbReference type="GO" id="GO:0016787">
    <property type="term" value="F:hydrolase activity"/>
    <property type="evidence" value="ECO:0007669"/>
    <property type="project" value="UniProtKB-KW"/>
</dbReference>
<accession>A0A4Q2KD78</accession>
<dbReference type="GO" id="GO:0004521">
    <property type="term" value="F:RNA endonuclease activity"/>
    <property type="evidence" value="ECO:0007669"/>
    <property type="project" value="InterPro"/>
</dbReference>
<evidence type="ECO:0000256" key="4">
    <source>
        <dbReference type="ARBA" id="ARBA00022801"/>
    </source>
</evidence>
<dbReference type="PANTHER" id="PTHR30636">
    <property type="entry name" value="UPF0701 PROTEIN YICC"/>
    <property type="match status" value="1"/>
</dbReference>
<comment type="caution">
    <text evidence="8">The sequence shown here is derived from an EMBL/GenBank/DDBJ whole genome shotgun (WGS) entry which is preliminary data.</text>
</comment>
<evidence type="ECO:0000313" key="8">
    <source>
        <dbReference type="EMBL" id="RXZ61979.1"/>
    </source>
</evidence>
<feature type="domain" description="Endoribonuclease YicC-like C-terminal" evidence="7">
    <location>
        <begin position="173"/>
        <end position="291"/>
    </location>
</feature>
<dbReference type="InterPro" id="IPR005229">
    <property type="entry name" value="YicC/YloC-like"/>
</dbReference>
<dbReference type="Pfam" id="PF03755">
    <property type="entry name" value="YicC-like_N"/>
    <property type="match status" value="1"/>
</dbReference>
<comment type="similarity">
    <text evidence="5">Belongs to the YicC/YloC family.</text>
</comment>
<keyword evidence="3" id="KW-0255">Endonuclease</keyword>
<keyword evidence="4" id="KW-0378">Hydrolase</keyword>
<dbReference type="EMBL" id="SDOZ01000002">
    <property type="protein sequence ID" value="RXZ61979.1"/>
    <property type="molecule type" value="Genomic_DNA"/>
</dbReference>
<dbReference type="InterPro" id="IPR013551">
    <property type="entry name" value="YicC-like_C"/>
</dbReference>
<dbReference type="Proteomes" id="UP000291269">
    <property type="component" value="Unassembled WGS sequence"/>
</dbReference>
<dbReference type="Pfam" id="PF08340">
    <property type="entry name" value="YicC-like_C"/>
    <property type="match status" value="1"/>
</dbReference>
<evidence type="ECO:0000256" key="1">
    <source>
        <dbReference type="ARBA" id="ARBA00001968"/>
    </source>
</evidence>
<protein>
    <submittedName>
        <fullName evidence="8">YicC family protein</fullName>
    </submittedName>
</protein>
<dbReference type="PANTHER" id="PTHR30636:SF3">
    <property type="entry name" value="UPF0701 PROTEIN YICC"/>
    <property type="match status" value="1"/>
</dbReference>
<gene>
    <name evidence="8" type="ORF">ESZ91_06205</name>
</gene>
<evidence type="ECO:0000313" key="9">
    <source>
        <dbReference type="Proteomes" id="UP000291269"/>
    </source>
</evidence>
<evidence type="ECO:0000259" key="6">
    <source>
        <dbReference type="Pfam" id="PF03755"/>
    </source>
</evidence>
<keyword evidence="9" id="KW-1185">Reference proteome</keyword>
<name>A0A4Q2KD78_9FIRM</name>
<dbReference type="OrthoDB" id="9771229at2"/>
<evidence type="ECO:0000256" key="5">
    <source>
        <dbReference type="ARBA" id="ARBA00035648"/>
    </source>
</evidence>
<feature type="domain" description="Endoribonuclease YicC-like N-terminal" evidence="6">
    <location>
        <begin position="2"/>
        <end position="156"/>
    </location>
</feature>
<evidence type="ECO:0000256" key="3">
    <source>
        <dbReference type="ARBA" id="ARBA00022759"/>
    </source>
</evidence>
<dbReference type="InterPro" id="IPR013527">
    <property type="entry name" value="YicC-like_N"/>
</dbReference>
<keyword evidence="2" id="KW-0540">Nuclease</keyword>
<dbReference type="RefSeq" id="WP_129225198.1">
    <property type="nucleotide sequence ID" value="NZ_SDOZ01000002.1"/>
</dbReference>